<dbReference type="Gene3D" id="2.130.10.10">
    <property type="entry name" value="YVTN repeat-like/Quinoprotein amine dehydrogenase"/>
    <property type="match status" value="1"/>
</dbReference>
<keyword evidence="8" id="KW-0812">Transmembrane</keyword>
<keyword evidence="5" id="KW-0325">Glycoprotein</keyword>
<keyword evidence="3 8" id="KW-0472">Membrane</keyword>
<evidence type="ECO:0000256" key="9">
    <source>
        <dbReference type="SAM" id="SignalP"/>
    </source>
</evidence>
<dbReference type="SMART" id="SM00408">
    <property type="entry name" value="IGc2"/>
    <property type="match status" value="1"/>
</dbReference>
<keyword evidence="8" id="KW-1133">Transmembrane helix</keyword>
<dbReference type="InterPro" id="IPR003598">
    <property type="entry name" value="Ig_sub2"/>
</dbReference>
<evidence type="ECO:0000256" key="6">
    <source>
        <dbReference type="PROSITE-ProRule" id="PRU00352"/>
    </source>
</evidence>
<dbReference type="GO" id="GO:0071526">
    <property type="term" value="P:semaphorin-plexin signaling pathway"/>
    <property type="evidence" value="ECO:0007669"/>
    <property type="project" value="TreeGrafter"/>
</dbReference>
<comment type="subcellular location">
    <subcellularLocation>
        <location evidence="1">Membrane</location>
    </subcellularLocation>
</comment>
<dbReference type="InterPro" id="IPR001627">
    <property type="entry name" value="Semap_dom"/>
</dbReference>
<feature type="domain" description="Sema" evidence="11">
    <location>
        <begin position="25"/>
        <end position="499"/>
    </location>
</feature>
<evidence type="ECO:0000256" key="7">
    <source>
        <dbReference type="SAM" id="MobiDB-lite"/>
    </source>
</evidence>
<evidence type="ECO:0000256" key="1">
    <source>
        <dbReference type="ARBA" id="ARBA00004370"/>
    </source>
</evidence>
<gene>
    <name evidence="12" type="ORF">AMELA_G00216270</name>
</gene>
<dbReference type="PROSITE" id="PS50835">
    <property type="entry name" value="IG_LIKE"/>
    <property type="match status" value="1"/>
</dbReference>
<dbReference type="EMBL" id="JAAGNN010000019">
    <property type="protein sequence ID" value="KAF4076550.1"/>
    <property type="molecule type" value="Genomic_DNA"/>
</dbReference>
<dbReference type="InterPro" id="IPR027231">
    <property type="entry name" value="Semaphorin"/>
</dbReference>
<reference evidence="12 13" key="1">
    <citation type="submission" date="2020-02" db="EMBL/GenBank/DDBJ databases">
        <title>A chromosome-scale genome assembly of the black bullhead catfish (Ameiurus melas).</title>
        <authorList>
            <person name="Wen M."/>
            <person name="Zham M."/>
            <person name="Cabau C."/>
            <person name="Klopp C."/>
            <person name="Donnadieu C."/>
            <person name="Roques C."/>
            <person name="Bouchez O."/>
            <person name="Lampietro C."/>
            <person name="Jouanno E."/>
            <person name="Herpin A."/>
            <person name="Louis A."/>
            <person name="Berthelot C."/>
            <person name="Parey E."/>
            <person name="Roest-Crollius H."/>
            <person name="Braasch I."/>
            <person name="Postlethwait J."/>
            <person name="Robinson-Rechavi M."/>
            <person name="Echchiki A."/>
            <person name="Begum T."/>
            <person name="Montfort J."/>
            <person name="Schartl M."/>
            <person name="Bobe J."/>
            <person name="Guiguen Y."/>
        </authorList>
    </citation>
    <scope>NUCLEOTIDE SEQUENCE [LARGE SCALE GENOMIC DNA]</scope>
    <source>
        <strain evidence="12">M_S1</strain>
        <tissue evidence="12">Blood</tissue>
    </source>
</reference>
<dbReference type="Pfam" id="PF13927">
    <property type="entry name" value="Ig_3"/>
    <property type="match status" value="1"/>
</dbReference>
<evidence type="ECO:0000256" key="2">
    <source>
        <dbReference type="ARBA" id="ARBA00009492"/>
    </source>
</evidence>
<dbReference type="PANTHER" id="PTHR11036:SF135">
    <property type="entry name" value="SEMAPHORIN 4D ISOFORM X1-RELATED"/>
    <property type="match status" value="1"/>
</dbReference>
<dbReference type="Proteomes" id="UP000593565">
    <property type="component" value="Unassembled WGS sequence"/>
</dbReference>
<dbReference type="SMART" id="SM00409">
    <property type="entry name" value="IG"/>
    <property type="match status" value="1"/>
</dbReference>
<dbReference type="InterPro" id="IPR036352">
    <property type="entry name" value="Semap_dom_sf"/>
</dbReference>
<feature type="domain" description="Ig-like" evidence="10">
    <location>
        <begin position="555"/>
        <end position="639"/>
    </location>
</feature>
<organism evidence="12 13">
    <name type="scientific">Ameiurus melas</name>
    <name type="common">Black bullhead</name>
    <name type="synonym">Silurus melas</name>
    <dbReference type="NCBI Taxonomy" id="219545"/>
    <lineage>
        <taxon>Eukaryota</taxon>
        <taxon>Metazoa</taxon>
        <taxon>Chordata</taxon>
        <taxon>Craniata</taxon>
        <taxon>Vertebrata</taxon>
        <taxon>Euteleostomi</taxon>
        <taxon>Actinopterygii</taxon>
        <taxon>Neopterygii</taxon>
        <taxon>Teleostei</taxon>
        <taxon>Ostariophysi</taxon>
        <taxon>Siluriformes</taxon>
        <taxon>Ictaluridae</taxon>
        <taxon>Ameiurus</taxon>
    </lineage>
</organism>
<dbReference type="GO" id="GO:0000122">
    <property type="term" value="P:negative regulation of transcription by RNA polymerase II"/>
    <property type="evidence" value="ECO:0007669"/>
    <property type="project" value="TreeGrafter"/>
</dbReference>
<dbReference type="GO" id="GO:0030215">
    <property type="term" value="F:semaphorin receptor binding"/>
    <property type="evidence" value="ECO:0007669"/>
    <property type="project" value="InterPro"/>
</dbReference>
<name>A0A7J6A176_AMEME</name>
<evidence type="ECO:0000256" key="5">
    <source>
        <dbReference type="ARBA" id="ARBA00023180"/>
    </source>
</evidence>
<keyword evidence="13" id="KW-1185">Reference proteome</keyword>
<feature type="signal peptide" evidence="9">
    <location>
        <begin position="1"/>
        <end position="20"/>
    </location>
</feature>
<dbReference type="AlphaFoldDB" id="A0A7J6A176"/>
<dbReference type="GO" id="GO:0030335">
    <property type="term" value="P:positive regulation of cell migration"/>
    <property type="evidence" value="ECO:0007669"/>
    <property type="project" value="TreeGrafter"/>
</dbReference>
<sequence length="754" mass="84680">MDMLFLLILCFFGTAILSSGQVGPRYSTPRKTVTLTSNRGHVFREEGVWNYTTMLLREDIGVLILGARETLFALDLTNITHKKAMVKWEVTPDNKKMCSYKGKNLETECQNYIRILHKMPDGRMYVCGTYAFSPTCDYMSYTEGNLILESKQHKGKGKCPFDPFQRYASEFVDGELYSATSMNFLGSEPVIMRSSNKTIRTDYYSSWLSDPKFIGMKYVAEGKENPEGDDDKIYLFFSETAMEYDSYNKMDVSRVARVCKGDMGGQRTLQKKWTSFLKAQLDCPVLQTKLPYIIQDVFLFCPGSWTTCVFYGIFTPQMDVLEYSAVCTYSIQSIREVFSEGRFKTLYNDESVFNKWVTYNGDVPEPRPGACINNDAREKRIFTSSDLPDKTLQFVREKPLMDEAVKPSPQQPLLVKKGTAFTRIVVASTTALDGSSHQVMFIGTASGSVLKAVNYDGKMVIIEEVQLFKPSEPVKILRLSNTTGQLYAGSDEAVVQMSLSACGHYISCIDCVLARDPYCGWNLNTSSCIAVNSIDPDTHSEVVQSLRDGHATHCPAVESTKTIKTFYPGSVVRLPCEPGSNLAQVQWRVNDHPVENSNMYLSQHNSLFILNASDSDAGHYTCTSVESSNGNDYVIQTVMYELRLENFMGQTSVLPQLQEQLNTVLIHRAMVIILSLLLVALFVWNFYRGHCPVLRCFNKAVERQQPMSGYQEPLQIVVGNKAASVGCSSNSNNNHNRTTELPSTGSQHDGDNII</sequence>
<dbReference type="GO" id="GO:0007411">
    <property type="term" value="P:axon guidance"/>
    <property type="evidence" value="ECO:0007669"/>
    <property type="project" value="UniProtKB-ARBA"/>
</dbReference>
<evidence type="ECO:0000256" key="4">
    <source>
        <dbReference type="ARBA" id="ARBA00023157"/>
    </source>
</evidence>
<dbReference type="InterPro" id="IPR036179">
    <property type="entry name" value="Ig-like_dom_sf"/>
</dbReference>
<evidence type="ECO:0000256" key="8">
    <source>
        <dbReference type="SAM" id="Phobius"/>
    </source>
</evidence>
<dbReference type="GO" id="GO:0005886">
    <property type="term" value="C:plasma membrane"/>
    <property type="evidence" value="ECO:0007669"/>
    <property type="project" value="TreeGrafter"/>
</dbReference>
<proteinExistence type="inferred from homology"/>
<dbReference type="InterPro" id="IPR013783">
    <property type="entry name" value="Ig-like_fold"/>
</dbReference>
<dbReference type="SUPFAM" id="SSF48726">
    <property type="entry name" value="Immunoglobulin"/>
    <property type="match status" value="1"/>
</dbReference>
<dbReference type="Pfam" id="PF01403">
    <property type="entry name" value="Sema"/>
    <property type="match status" value="1"/>
</dbReference>
<evidence type="ECO:0000313" key="13">
    <source>
        <dbReference type="Proteomes" id="UP000593565"/>
    </source>
</evidence>
<dbReference type="Pfam" id="PF01437">
    <property type="entry name" value="PSI"/>
    <property type="match status" value="1"/>
</dbReference>
<evidence type="ECO:0000313" key="12">
    <source>
        <dbReference type="EMBL" id="KAF4076550.1"/>
    </source>
</evidence>
<feature type="region of interest" description="Disordered" evidence="7">
    <location>
        <begin position="727"/>
        <end position="754"/>
    </location>
</feature>
<dbReference type="Gene3D" id="2.60.40.10">
    <property type="entry name" value="Immunoglobulins"/>
    <property type="match status" value="1"/>
</dbReference>
<evidence type="ECO:0000259" key="10">
    <source>
        <dbReference type="PROSITE" id="PS50835"/>
    </source>
</evidence>
<dbReference type="InterPro" id="IPR015943">
    <property type="entry name" value="WD40/YVTN_repeat-like_dom_sf"/>
</dbReference>
<dbReference type="InterPro" id="IPR007110">
    <property type="entry name" value="Ig-like_dom"/>
</dbReference>
<feature type="chain" id="PRO_5029796582" description="Semaphorin-4E" evidence="9">
    <location>
        <begin position="21"/>
        <end position="754"/>
    </location>
</feature>
<dbReference type="SUPFAM" id="SSF103575">
    <property type="entry name" value="Plexin repeat"/>
    <property type="match status" value="1"/>
</dbReference>
<evidence type="ECO:0008006" key="14">
    <source>
        <dbReference type="Google" id="ProtNLM"/>
    </source>
</evidence>
<dbReference type="InterPro" id="IPR003599">
    <property type="entry name" value="Ig_sub"/>
</dbReference>
<dbReference type="GO" id="GO:0001755">
    <property type="term" value="P:neural crest cell migration"/>
    <property type="evidence" value="ECO:0007669"/>
    <property type="project" value="TreeGrafter"/>
</dbReference>
<dbReference type="SMART" id="SM00630">
    <property type="entry name" value="Sema"/>
    <property type="match status" value="1"/>
</dbReference>
<comment type="caution">
    <text evidence="12">The sequence shown here is derived from an EMBL/GenBank/DDBJ whole genome shotgun (WGS) entry which is preliminary data.</text>
</comment>
<dbReference type="GO" id="GO:0043931">
    <property type="term" value="P:ossification involved in bone maturation"/>
    <property type="evidence" value="ECO:0007669"/>
    <property type="project" value="TreeGrafter"/>
</dbReference>
<protein>
    <recommendedName>
        <fullName evidence="14">Semaphorin-4E</fullName>
    </recommendedName>
</protein>
<dbReference type="SMART" id="SM00423">
    <property type="entry name" value="PSI"/>
    <property type="match status" value="1"/>
</dbReference>
<dbReference type="Gene3D" id="3.30.1680.10">
    <property type="entry name" value="ligand-binding face of the semaphorins, domain 2"/>
    <property type="match status" value="1"/>
</dbReference>
<dbReference type="GO" id="GO:0005615">
    <property type="term" value="C:extracellular space"/>
    <property type="evidence" value="ECO:0007669"/>
    <property type="project" value="TreeGrafter"/>
</dbReference>
<dbReference type="PANTHER" id="PTHR11036">
    <property type="entry name" value="SEMAPHORIN"/>
    <property type="match status" value="1"/>
</dbReference>
<accession>A0A7J6A176</accession>
<comment type="similarity">
    <text evidence="2">Belongs to the semaphorin family.</text>
</comment>
<dbReference type="SUPFAM" id="SSF101912">
    <property type="entry name" value="Sema domain"/>
    <property type="match status" value="1"/>
</dbReference>
<dbReference type="PROSITE" id="PS51004">
    <property type="entry name" value="SEMA"/>
    <property type="match status" value="1"/>
</dbReference>
<evidence type="ECO:0000259" key="11">
    <source>
        <dbReference type="PROSITE" id="PS51004"/>
    </source>
</evidence>
<keyword evidence="9" id="KW-0732">Signal</keyword>
<evidence type="ECO:0000256" key="3">
    <source>
        <dbReference type="ARBA" id="ARBA00023136"/>
    </source>
</evidence>
<comment type="caution">
    <text evidence="6">Lacks conserved residue(s) required for the propagation of feature annotation.</text>
</comment>
<dbReference type="InterPro" id="IPR016201">
    <property type="entry name" value="PSI"/>
</dbReference>
<dbReference type="FunFam" id="2.130.10.10:FF:001703">
    <property type="entry name" value="Semaphorin 4e"/>
    <property type="match status" value="1"/>
</dbReference>
<feature type="transmembrane region" description="Helical" evidence="8">
    <location>
        <begin position="665"/>
        <end position="687"/>
    </location>
</feature>
<keyword evidence="4" id="KW-1015">Disulfide bond</keyword>
<dbReference type="InterPro" id="IPR002165">
    <property type="entry name" value="Plexin_repeat"/>
</dbReference>
<dbReference type="GO" id="GO:0045499">
    <property type="term" value="F:chemorepellent activity"/>
    <property type="evidence" value="ECO:0007669"/>
    <property type="project" value="TreeGrafter"/>
</dbReference>